<dbReference type="EMBL" id="CP158252">
    <property type="protein sequence ID" value="XDJ41997.1"/>
    <property type="molecule type" value="Genomic_DNA"/>
</dbReference>
<dbReference type="AlphaFoldDB" id="A0AB39CIP4"/>
<name>A0AB39CIP4_9BURK</name>
<sequence>PDCLREDPVPYWRFTWRMAYFLVCPKHRCVMLDRCLACNAALEAIPTRERGFIEDSGRPICRFCLACGADLGQFHAETLPDCKQLRNVLGLQEVVTAALVHGYLSISGVTGRFMLEDLPRILMMGASRSKACGNASWQGGLVAQSSRSDSCARDGPLMKGEARSSQRMVVSGGYHDAEFCRSADRAWRTRFFDVIVEIRKVDGKRTSCANSG</sequence>
<dbReference type="Pfam" id="PF06527">
    <property type="entry name" value="TniQ"/>
    <property type="match status" value="1"/>
</dbReference>
<gene>
    <name evidence="2" type="ORF">ABRY99_13985</name>
</gene>
<accession>A0AB39CIP4</accession>
<dbReference type="InterPro" id="IPR009492">
    <property type="entry name" value="TniQ"/>
</dbReference>
<evidence type="ECO:0000313" key="2">
    <source>
        <dbReference type="EMBL" id="XDJ41997.1"/>
    </source>
</evidence>
<dbReference type="RefSeq" id="WP_368643436.1">
    <property type="nucleotide sequence ID" value="NZ_CP158252.1"/>
</dbReference>
<organism evidence="2">
    <name type="scientific">Castellaniella ginsengisoli</name>
    <dbReference type="NCBI Taxonomy" id="546114"/>
    <lineage>
        <taxon>Bacteria</taxon>
        <taxon>Pseudomonadati</taxon>
        <taxon>Pseudomonadota</taxon>
        <taxon>Betaproteobacteria</taxon>
        <taxon>Burkholderiales</taxon>
        <taxon>Alcaligenaceae</taxon>
        <taxon>Castellaniella</taxon>
    </lineage>
</organism>
<feature type="non-terminal residue" evidence="2">
    <location>
        <position position="1"/>
    </location>
</feature>
<reference evidence="2" key="1">
    <citation type="submission" date="2024-05" db="EMBL/GenBank/DDBJ databases">
        <authorList>
            <person name="Luo Y.-C."/>
            <person name="Nicholds J."/>
            <person name="Mortimer T."/>
            <person name="Maboni G."/>
        </authorList>
    </citation>
    <scope>NUCLEOTIDE SEQUENCE</scope>
    <source>
        <strain evidence="2">153920</strain>
    </source>
</reference>
<protein>
    <submittedName>
        <fullName evidence="2">TniQ family protein</fullName>
    </submittedName>
</protein>
<evidence type="ECO:0000259" key="1">
    <source>
        <dbReference type="Pfam" id="PF06527"/>
    </source>
</evidence>
<feature type="domain" description="TniQ" evidence="1">
    <location>
        <begin position="1"/>
        <end position="30"/>
    </location>
</feature>
<proteinExistence type="predicted"/>